<sequence>MSGEAGYHLGLEQNLWQKVNWGITMPAMTKVGTTDADIRFALHAKRLRRAKSHPDTLVIDELGLAHARSRIDVAVINGCIHGYEIKSAKDNLDRFATQIDIYRQTLQKLTLVAAPKHVAAIMSHAPEWCGVIAAEQGPRGGINFQVLRNAAANPEIDPVMMAHLLWRDEVIQLLGQAGYAAKDLRRPRKQLYEMLCEAMTLREITASIRAFMVRRHAWRDRPAHA</sequence>
<protein>
    <submittedName>
        <fullName evidence="1">Putative phage-related protein</fullName>
    </submittedName>
</protein>
<comment type="caution">
    <text evidence="1">The sequence shown here is derived from an EMBL/GenBank/DDBJ whole genome shotgun (WGS) entry which is preliminary data.</text>
</comment>
<dbReference type="AlphaFoldDB" id="A0A8B6MCN7"/>
<proteinExistence type="predicted"/>
<accession>A0A8B6MCN7</accession>
<dbReference type="Proteomes" id="UP000485880">
    <property type="component" value="Unassembled WGS sequence"/>
</dbReference>
<reference evidence="1 2" key="1">
    <citation type="submission" date="2019-05" db="EMBL/GenBank/DDBJ databases">
        <authorList>
            <person name="Farhan Ul Haque M."/>
        </authorList>
    </citation>
    <scope>NUCLEOTIDE SEQUENCE [LARGE SCALE GENOMIC DNA]</scope>
    <source>
        <strain evidence="1">2</strain>
    </source>
</reference>
<name>A0A8B6MCN7_METTU</name>
<organism evidence="1 2">
    <name type="scientific">Methylocella tundrae</name>
    <dbReference type="NCBI Taxonomy" id="227605"/>
    <lineage>
        <taxon>Bacteria</taxon>
        <taxon>Pseudomonadati</taxon>
        <taxon>Pseudomonadota</taxon>
        <taxon>Alphaproteobacteria</taxon>
        <taxon>Hyphomicrobiales</taxon>
        <taxon>Beijerinckiaceae</taxon>
        <taxon>Methylocella</taxon>
    </lineage>
</organism>
<gene>
    <name evidence="1" type="ORF">MPC4_90006</name>
</gene>
<evidence type="ECO:0000313" key="2">
    <source>
        <dbReference type="Proteomes" id="UP000485880"/>
    </source>
</evidence>
<dbReference type="EMBL" id="CABFMQ020000153">
    <property type="protein sequence ID" value="VTZ52531.1"/>
    <property type="molecule type" value="Genomic_DNA"/>
</dbReference>
<evidence type="ECO:0000313" key="1">
    <source>
        <dbReference type="EMBL" id="VTZ52531.1"/>
    </source>
</evidence>
<dbReference type="NCBIfam" id="NF033832">
    <property type="entry name" value="sce7726_fam"/>
    <property type="match status" value="1"/>
</dbReference>
<keyword evidence="2" id="KW-1185">Reference proteome</keyword>
<dbReference type="InterPro" id="IPR047729">
    <property type="entry name" value="Sce7726-like"/>
</dbReference>